<dbReference type="InterPro" id="IPR052781">
    <property type="entry name" value="Cys_protease_inhibitor_I42"/>
</dbReference>
<dbReference type="SUPFAM" id="SSF141066">
    <property type="entry name" value="ICP-like"/>
    <property type="match status" value="2"/>
</dbReference>
<dbReference type="PROSITE" id="PS51257">
    <property type="entry name" value="PROKAR_LIPOPROTEIN"/>
    <property type="match status" value="1"/>
</dbReference>
<dbReference type="Pfam" id="PF09394">
    <property type="entry name" value="Inhibitor_I42"/>
    <property type="match status" value="2"/>
</dbReference>
<dbReference type="Gene3D" id="2.60.40.2020">
    <property type="match status" value="2"/>
</dbReference>
<gene>
    <name evidence="4" type="ORF">ASZ90_016106</name>
</gene>
<evidence type="ECO:0000259" key="3">
    <source>
        <dbReference type="Pfam" id="PF09394"/>
    </source>
</evidence>
<feature type="domain" description="Proteinase inhibitor I42 chagasin" evidence="3">
    <location>
        <begin position="177"/>
        <end position="249"/>
    </location>
</feature>
<keyword evidence="2" id="KW-0789">Thiol protease inhibitor</keyword>
<dbReference type="AlphaFoldDB" id="A0A0W8F076"/>
<name>A0A0W8F076_9ZZZZ</name>
<organism evidence="4">
    <name type="scientific">hydrocarbon metagenome</name>
    <dbReference type="NCBI Taxonomy" id="938273"/>
    <lineage>
        <taxon>unclassified sequences</taxon>
        <taxon>metagenomes</taxon>
        <taxon>ecological metagenomes</taxon>
    </lineage>
</organism>
<sequence>MPKVTCITTGIIVICMAAVFLAGCTVPDEVPPPTLPPTPPPVYPADGVYSFDQTNDRETYTLPVDATIRLTLPENPTTGYTWQLHTSPGIVIVNESYVPDDSTGRLVGSGGTRIWEMIAVQPGIQDISGIHARPWESMAGNQSSFSLTLDVGTSPAASPGFSVYTEADSGKEVMKTVGSTFDIRLIENPTTGYSWNITVSEGLTMVQDTFVPSRTSDHLTGSGGIRLSTIEARETGDQLVHAEYRRPWVPAGMVIFVDLEGGFYGIRGDDGEDYYPLELEEEFRVNGLRVSFESEPAKDVVTIHMWGTPVTLTYIEEMPLFDLRVRVT</sequence>
<dbReference type="InterPro" id="IPR036331">
    <property type="entry name" value="Chagasin-like_sf"/>
</dbReference>
<reference evidence="4" key="1">
    <citation type="journal article" date="2015" name="Proc. Natl. Acad. Sci. U.S.A.">
        <title>Networks of energetic and metabolic interactions define dynamics in microbial communities.</title>
        <authorList>
            <person name="Embree M."/>
            <person name="Liu J.K."/>
            <person name="Al-Bassam M.M."/>
            <person name="Zengler K."/>
        </authorList>
    </citation>
    <scope>NUCLEOTIDE SEQUENCE</scope>
</reference>
<keyword evidence="1" id="KW-0646">Protease inhibitor</keyword>
<evidence type="ECO:0000256" key="1">
    <source>
        <dbReference type="ARBA" id="ARBA00022690"/>
    </source>
</evidence>
<dbReference type="InterPro" id="IPR018990">
    <property type="entry name" value="Prot_inh_I42_chagasin"/>
</dbReference>
<accession>A0A0W8F076</accession>
<proteinExistence type="predicted"/>
<protein>
    <recommendedName>
        <fullName evidence="3">Proteinase inhibitor I42 chagasin domain-containing protein</fullName>
    </recommendedName>
</protein>
<dbReference type="PANTHER" id="PTHR36530:SF1">
    <property type="entry name" value="AMOEBIASIN-1"/>
    <property type="match status" value="1"/>
</dbReference>
<evidence type="ECO:0000313" key="4">
    <source>
        <dbReference type="EMBL" id="KUG14261.1"/>
    </source>
</evidence>
<feature type="domain" description="Proteinase inhibitor I42 chagasin" evidence="3">
    <location>
        <begin position="62"/>
        <end position="148"/>
    </location>
</feature>
<comment type="caution">
    <text evidence="4">The sequence shown here is derived from an EMBL/GenBank/DDBJ whole genome shotgun (WGS) entry which is preliminary data.</text>
</comment>
<evidence type="ECO:0000256" key="2">
    <source>
        <dbReference type="ARBA" id="ARBA00022704"/>
    </source>
</evidence>
<dbReference type="PANTHER" id="PTHR36530">
    <property type="entry name" value="INHIBITOR OF CYSTEINE PEPTIDASE"/>
    <property type="match status" value="1"/>
</dbReference>
<dbReference type="GO" id="GO:0004869">
    <property type="term" value="F:cysteine-type endopeptidase inhibitor activity"/>
    <property type="evidence" value="ECO:0007669"/>
    <property type="project" value="UniProtKB-KW"/>
</dbReference>
<dbReference type="EMBL" id="LNQE01001681">
    <property type="protein sequence ID" value="KUG14261.1"/>
    <property type="molecule type" value="Genomic_DNA"/>
</dbReference>